<accession>A0A0G0VHR5</accession>
<sequence>MSEIVIDIETQNTFADFGPHRFPELKVSVAVIYDYTNDKFLTFREEQLKDMWPLLERADRVIGYNSRHFDLTVLNNYYSGDLTKLPQLDILEQIKNALGFRLKLNDVAKATLGVEKSGHGLQAIEWFKTGEWDKIEKYCVDDVRITRDLYEFGKKNRQLFFTELSSGKTRPFPVNFTPPIAKPMEERHNINLTLPF</sequence>
<dbReference type="GO" id="GO:0003676">
    <property type="term" value="F:nucleic acid binding"/>
    <property type="evidence" value="ECO:0007669"/>
    <property type="project" value="InterPro"/>
</dbReference>
<protein>
    <submittedName>
        <fullName evidence="2">DEAD/DEAH box helicase domain protein</fullName>
    </submittedName>
</protein>
<keyword evidence="2" id="KW-0547">Nucleotide-binding</keyword>
<keyword evidence="2" id="KW-0347">Helicase</keyword>
<dbReference type="Proteomes" id="UP000034108">
    <property type="component" value="Unassembled WGS sequence"/>
</dbReference>
<comment type="caution">
    <text evidence="2">The sequence shown here is derived from an EMBL/GenBank/DDBJ whole genome shotgun (WGS) entry which is preliminary data.</text>
</comment>
<dbReference type="AlphaFoldDB" id="A0A0G0VHR5"/>
<dbReference type="SUPFAM" id="SSF53098">
    <property type="entry name" value="Ribonuclease H-like"/>
    <property type="match status" value="1"/>
</dbReference>
<evidence type="ECO:0000313" key="2">
    <source>
        <dbReference type="EMBL" id="KKR99166.1"/>
    </source>
</evidence>
<keyword evidence="2" id="KW-0067">ATP-binding</keyword>
<gene>
    <name evidence="2" type="ORF">UU49_C0009G0003</name>
</gene>
<dbReference type="GO" id="GO:0004386">
    <property type="term" value="F:helicase activity"/>
    <property type="evidence" value="ECO:0007669"/>
    <property type="project" value="UniProtKB-KW"/>
</dbReference>
<dbReference type="InterPro" id="IPR012337">
    <property type="entry name" value="RNaseH-like_sf"/>
</dbReference>
<dbReference type="InterPro" id="IPR038720">
    <property type="entry name" value="YprB_RNase_H-like_dom"/>
</dbReference>
<dbReference type="STRING" id="1619048.UU49_C0009G0003"/>
<evidence type="ECO:0000313" key="3">
    <source>
        <dbReference type="Proteomes" id="UP000034108"/>
    </source>
</evidence>
<dbReference type="EMBL" id="LCAV01000009">
    <property type="protein sequence ID" value="KKR99166.1"/>
    <property type="molecule type" value="Genomic_DNA"/>
</dbReference>
<feature type="domain" description="YprB ribonuclease H-like" evidence="1">
    <location>
        <begin position="6"/>
        <end position="151"/>
    </location>
</feature>
<keyword evidence="2" id="KW-0378">Hydrolase</keyword>
<dbReference type="Pfam" id="PF13482">
    <property type="entry name" value="RNase_H_2"/>
    <property type="match status" value="1"/>
</dbReference>
<dbReference type="Gene3D" id="3.30.420.10">
    <property type="entry name" value="Ribonuclease H-like superfamily/Ribonuclease H"/>
    <property type="match status" value="1"/>
</dbReference>
<name>A0A0G0VHR5_9BACT</name>
<proteinExistence type="predicted"/>
<reference evidence="2 3" key="1">
    <citation type="journal article" date="2015" name="Nature">
        <title>rRNA introns, odd ribosomes, and small enigmatic genomes across a large radiation of phyla.</title>
        <authorList>
            <person name="Brown C.T."/>
            <person name="Hug L.A."/>
            <person name="Thomas B.C."/>
            <person name="Sharon I."/>
            <person name="Castelle C.J."/>
            <person name="Singh A."/>
            <person name="Wilkins M.J."/>
            <person name="Williams K.H."/>
            <person name="Banfield J.F."/>
        </authorList>
    </citation>
    <scope>NUCLEOTIDE SEQUENCE [LARGE SCALE GENOMIC DNA]</scope>
</reference>
<dbReference type="InterPro" id="IPR036397">
    <property type="entry name" value="RNaseH_sf"/>
</dbReference>
<organism evidence="2 3">
    <name type="scientific">Candidatus Magasanikbacteria bacterium GW2011_GWC2_41_17</name>
    <dbReference type="NCBI Taxonomy" id="1619048"/>
    <lineage>
        <taxon>Bacteria</taxon>
        <taxon>Candidatus Magasanikiibacteriota</taxon>
    </lineage>
</organism>
<evidence type="ECO:0000259" key="1">
    <source>
        <dbReference type="Pfam" id="PF13482"/>
    </source>
</evidence>